<accession>A0A834FUE6</accession>
<feature type="region of interest" description="Disordered" evidence="1">
    <location>
        <begin position="1"/>
        <end position="25"/>
    </location>
</feature>
<gene>
    <name evidence="2" type="ORF">RHSIM_RhsimUnG0139400</name>
</gene>
<name>A0A834FUE6_RHOSS</name>
<protein>
    <submittedName>
        <fullName evidence="2">Uncharacterized protein</fullName>
    </submittedName>
</protein>
<evidence type="ECO:0000313" key="3">
    <source>
        <dbReference type="Proteomes" id="UP000626092"/>
    </source>
</evidence>
<sequence>MEIATSQPKPKPGPPKPINPPRRGQNRIKIQIFGDLFKPGVSIAKQREENGGALSAASTIPHTATGYNSYGLSDGNNAAGDLCCRGGGSVVLAVVGGI</sequence>
<proteinExistence type="predicted"/>
<dbReference type="AlphaFoldDB" id="A0A834FUE6"/>
<comment type="caution">
    <text evidence="2">The sequence shown here is derived from an EMBL/GenBank/DDBJ whole genome shotgun (WGS) entry which is preliminary data.</text>
</comment>
<dbReference type="Proteomes" id="UP000626092">
    <property type="component" value="Unassembled WGS sequence"/>
</dbReference>
<reference evidence="2" key="1">
    <citation type="submission" date="2019-11" db="EMBL/GenBank/DDBJ databases">
        <authorList>
            <person name="Liu Y."/>
            <person name="Hou J."/>
            <person name="Li T.-Q."/>
            <person name="Guan C.-H."/>
            <person name="Wu X."/>
            <person name="Wu H.-Z."/>
            <person name="Ling F."/>
            <person name="Zhang R."/>
            <person name="Shi X.-G."/>
            <person name="Ren J.-P."/>
            <person name="Chen E.-F."/>
            <person name="Sun J.-M."/>
        </authorList>
    </citation>
    <scope>NUCLEOTIDE SEQUENCE</scope>
    <source>
        <strain evidence="2">Adult_tree_wgs_1</strain>
        <tissue evidence="2">Leaves</tissue>
    </source>
</reference>
<organism evidence="2 3">
    <name type="scientific">Rhododendron simsii</name>
    <name type="common">Sims's rhododendron</name>
    <dbReference type="NCBI Taxonomy" id="118357"/>
    <lineage>
        <taxon>Eukaryota</taxon>
        <taxon>Viridiplantae</taxon>
        <taxon>Streptophyta</taxon>
        <taxon>Embryophyta</taxon>
        <taxon>Tracheophyta</taxon>
        <taxon>Spermatophyta</taxon>
        <taxon>Magnoliopsida</taxon>
        <taxon>eudicotyledons</taxon>
        <taxon>Gunneridae</taxon>
        <taxon>Pentapetalae</taxon>
        <taxon>asterids</taxon>
        <taxon>Ericales</taxon>
        <taxon>Ericaceae</taxon>
        <taxon>Ericoideae</taxon>
        <taxon>Rhodoreae</taxon>
        <taxon>Rhododendron</taxon>
    </lineage>
</organism>
<evidence type="ECO:0000256" key="1">
    <source>
        <dbReference type="SAM" id="MobiDB-lite"/>
    </source>
</evidence>
<evidence type="ECO:0000313" key="2">
    <source>
        <dbReference type="EMBL" id="KAF7113291.1"/>
    </source>
</evidence>
<keyword evidence="3" id="KW-1185">Reference proteome</keyword>
<dbReference type="OrthoDB" id="1707737at2759"/>
<feature type="compositionally biased region" description="Pro residues" evidence="1">
    <location>
        <begin position="9"/>
        <end position="20"/>
    </location>
</feature>
<dbReference type="EMBL" id="WJXA01000304">
    <property type="protein sequence ID" value="KAF7113291.1"/>
    <property type="molecule type" value="Genomic_DNA"/>
</dbReference>